<sequence>MKNTVIALVFSIGSVASAFAQQPEPEDIALATNEFRDSFYESLKQKGIENYDKAIVSLEKCQRLEPNNPVVYFELGKNYLAAKDYKKAYDSFEKVTQLDPKNKWAWVGMYDVCYETKDYDQAIVIVKKLVEFKQEYKEDLTSLYMNTQQFDKALQLINELNETMGTTETREVYKAAIMRDPKFQGSEIDNLLRQISNNPKEEQNYVSLMFLYWDSNQDEKALKIAQQLEKEIPGSDWAQISLFKYHLTNNDGPKAVKAMNAILASKKIDDKIRHRVMNEFLLFAKDKPEYAPDLEKAISYFNNDKVVKVAKEIGKFYHSKKDYEKAAHYYEMQLKSDPGDMEAIHLVLEAYSEGQQYDILAQRAEGLIESYPLQPQFYYYAGLAYNQQKKFKKAKDILEMGLDYVVDNQQLEGSFYVQLGEAANGLGDQQKKESYFQKAEKLLQKKK</sequence>
<feature type="repeat" description="TPR" evidence="1">
    <location>
        <begin position="69"/>
        <end position="102"/>
    </location>
</feature>
<dbReference type="PANTHER" id="PTHR12558">
    <property type="entry name" value="CELL DIVISION CYCLE 16,23,27"/>
    <property type="match status" value="1"/>
</dbReference>
<evidence type="ECO:0000313" key="3">
    <source>
        <dbReference type="EMBL" id="NMH28353.1"/>
    </source>
</evidence>
<keyword evidence="4" id="KW-1185">Reference proteome</keyword>
<dbReference type="InterPro" id="IPR011990">
    <property type="entry name" value="TPR-like_helical_dom_sf"/>
</dbReference>
<feature type="repeat" description="TPR" evidence="1">
    <location>
        <begin position="307"/>
        <end position="340"/>
    </location>
</feature>
<dbReference type="Gene3D" id="1.25.40.10">
    <property type="entry name" value="Tetratricopeptide repeat domain"/>
    <property type="match status" value="2"/>
</dbReference>
<keyword evidence="1" id="KW-0802">TPR repeat</keyword>
<evidence type="ECO:0000313" key="4">
    <source>
        <dbReference type="Proteomes" id="UP000712080"/>
    </source>
</evidence>
<evidence type="ECO:0000256" key="2">
    <source>
        <dbReference type="SAM" id="SignalP"/>
    </source>
</evidence>
<keyword evidence="2" id="KW-0732">Signal</keyword>
<feature type="signal peptide" evidence="2">
    <location>
        <begin position="1"/>
        <end position="20"/>
    </location>
</feature>
<dbReference type="AlphaFoldDB" id="A0A972FMB0"/>
<organism evidence="3 4">
    <name type="scientific">Flavobacterium silvaticum</name>
    <dbReference type="NCBI Taxonomy" id="1852020"/>
    <lineage>
        <taxon>Bacteria</taxon>
        <taxon>Pseudomonadati</taxon>
        <taxon>Bacteroidota</taxon>
        <taxon>Flavobacteriia</taxon>
        <taxon>Flavobacteriales</taxon>
        <taxon>Flavobacteriaceae</taxon>
        <taxon>Flavobacterium</taxon>
    </lineage>
</organism>
<dbReference type="PROSITE" id="PS50293">
    <property type="entry name" value="TPR_REGION"/>
    <property type="match status" value="1"/>
</dbReference>
<accession>A0A972FMB0</accession>
<protein>
    <submittedName>
        <fullName evidence="3">Tetratricopeptide repeat protein</fullName>
    </submittedName>
</protein>
<gene>
    <name evidence="3" type="ORF">G6047_09940</name>
</gene>
<dbReference type="SMART" id="SM00028">
    <property type="entry name" value="TPR"/>
    <property type="match status" value="5"/>
</dbReference>
<dbReference type="RefSeq" id="WP_169527456.1">
    <property type="nucleotide sequence ID" value="NZ_JAAMPU010000105.1"/>
</dbReference>
<dbReference type="Proteomes" id="UP000712080">
    <property type="component" value="Unassembled WGS sequence"/>
</dbReference>
<name>A0A972FMB0_9FLAO</name>
<proteinExistence type="predicted"/>
<dbReference type="EMBL" id="JAAMPU010000105">
    <property type="protein sequence ID" value="NMH28353.1"/>
    <property type="molecule type" value="Genomic_DNA"/>
</dbReference>
<dbReference type="Pfam" id="PF14559">
    <property type="entry name" value="TPR_19"/>
    <property type="match status" value="1"/>
</dbReference>
<reference evidence="3" key="1">
    <citation type="submission" date="2020-02" db="EMBL/GenBank/DDBJ databases">
        <title>Flavobacterium sp. genome.</title>
        <authorList>
            <person name="Jung H.S."/>
            <person name="Baek J.H."/>
            <person name="Jeon C.O."/>
        </authorList>
    </citation>
    <scope>NUCLEOTIDE SEQUENCE</scope>
    <source>
        <strain evidence="3">SE-s28</strain>
    </source>
</reference>
<dbReference type="SUPFAM" id="SSF48452">
    <property type="entry name" value="TPR-like"/>
    <property type="match status" value="2"/>
</dbReference>
<comment type="caution">
    <text evidence="3">The sequence shown here is derived from an EMBL/GenBank/DDBJ whole genome shotgun (WGS) entry which is preliminary data.</text>
</comment>
<dbReference type="PROSITE" id="PS50005">
    <property type="entry name" value="TPR"/>
    <property type="match status" value="2"/>
</dbReference>
<dbReference type="Pfam" id="PF13181">
    <property type="entry name" value="TPR_8"/>
    <property type="match status" value="2"/>
</dbReference>
<dbReference type="PANTHER" id="PTHR12558:SF47">
    <property type="entry name" value="LIPOPOLYSACCHARIDE ASSEMBLY PROTEIN B"/>
    <property type="match status" value="1"/>
</dbReference>
<dbReference type="InterPro" id="IPR019734">
    <property type="entry name" value="TPR_rpt"/>
</dbReference>
<evidence type="ECO:0000256" key="1">
    <source>
        <dbReference type="PROSITE-ProRule" id="PRU00339"/>
    </source>
</evidence>
<feature type="chain" id="PRO_5037678435" evidence="2">
    <location>
        <begin position="21"/>
        <end position="447"/>
    </location>
</feature>